<keyword evidence="3 6" id="KW-1133">Transmembrane helix</keyword>
<keyword evidence="10" id="KW-1185">Reference proteome</keyword>
<feature type="transmembrane region" description="Helical" evidence="6">
    <location>
        <begin position="120"/>
        <end position="143"/>
    </location>
</feature>
<evidence type="ECO:0000256" key="4">
    <source>
        <dbReference type="ARBA" id="ARBA00023136"/>
    </source>
</evidence>
<accession>A0ABQ8GKH6</accession>
<feature type="domain" description="Glucose receptor Git3-like N-terminal" evidence="7">
    <location>
        <begin position="11"/>
        <end position="195"/>
    </location>
</feature>
<evidence type="ECO:0000313" key="10">
    <source>
        <dbReference type="Proteomes" id="UP000774617"/>
    </source>
</evidence>
<feature type="transmembrane region" description="Helical" evidence="6">
    <location>
        <begin position="44"/>
        <end position="68"/>
    </location>
</feature>
<dbReference type="Pfam" id="PF11710">
    <property type="entry name" value="Git3"/>
    <property type="match status" value="1"/>
</dbReference>
<name>A0ABQ8GKH6_9PEZI</name>
<dbReference type="InterPro" id="IPR023041">
    <property type="entry name" value="Glucose_rcpt_Git3-like_N"/>
</dbReference>
<feature type="domain" description="G protein-coupled receptor GPR1/2/3 C-terminal" evidence="8">
    <location>
        <begin position="317"/>
        <end position="378"/>
    </location>
</feature>
<proteinExistence type="predicted"/>
<evidence type="ECO:0000313" key="9">
    <source>
        <dbReference type="EMBL" id="KAH7058925.1"/>
    </source>
</evidence>
<dbReference type="Proteomes" id="UP000774617">
    <property type="component" value="Unassembled WGS sequence"/>
</dbReference>
<feature type="transmembrane region" description="Helical" evidence="6">
    <location>
        <begin position="363"/>
        <end position="382"/>
    </location>
</feature>
<organism evidence="9 10">
    <name type="scientific">Macrophomina phaseolina</name>
    <dbReference type="NCBI Taxonomy" id="35725"/>
    <lineage>
        <taxon>Eukaryota</taxon>
        <taxon>Fungi</taxon>
        <taxon>Dikarya</taxon>
        <taxon>Ascomycota</taxon>
        <taxon>Pezizomycotina</taxon>
        <taxon>Dothideomycetes</taxon>
        <taxon>Dothideomycetes incertae sedis</taxon>
        <taxon>Botryosphaeriales</taxon>
        <taxon>Botryosphaeriaceae</taxon>
        <taxon>Macrophomina</taxon>
    </lineage>
</organism>
<sequence length="407" mass="45137">MGYDPAISIPTLIGSFLSCLATSCVLISYTVFSQPQQLPLRHVLVLNLALAEFINSLNNSVSGIYVIAHRHEVAAGTSCELNGFIGQLSVQAADFSILAIALITLFTVIKKSYLPSTSSFRKIVVCGLVWFVPLITSSTAAGLRVLQPVSGNWCWITKDRTDLRYALGHGWRFSIIIATILIYGYIYFYIQHHFSSNRALRLSVFGGYVSTAPPSRDLGKLEEVSKRLSQNIETARQSMTLTRIVSHPEPDSIAPSTSNTATTSTTLNPTNLTPNHKKPSQTLTIDTNITLSSPPPPELFESPTSIRTHMQQQSSHRHAQVEREVCRMLLLNAYPVAYVILWLPGIADRIVEAATGSAPRWLMILQSSTQFIGLANALTYGFNEHMRRRNGREQNEGYGWSWRRGVV</sequence>
<reference evidence="9 10" key="1">
    <citation type="journal article" date="2021" name="Nat. Commun.">
        <title>Genetic determinants of endophytism in the Arabidopsis root mycobiome.</title>
        <authorList>
            <person name="Mesny F."/>
            <person name="Miyauchi S."/>
            <person name="Thiergart T."/>
            <person name="Pickel B."/>
            <person name="Atanasova L."/>
            <person name="Karlsson M."/>
            <person name="Huettel B."/>
            <person name="Barry K.W."/>
            <person name="Haridas S."/>
            <person name="Chen C."/>
            <person name="Bauer D."/>
            <person name="Andreopoulos W."/>
            <person name="Pangilinan J."/>
            <person name="LaButti K."/>
            <person name="Riley R."/>
            <person name="Lipzen A."/>
            <person name="Clum A."/>
            <person name="Drula E."/>
            <person name="Henrissat B."/>
            <person name="Kohler A."/>
            <person name="Grigoriev I.V."/>
            <person name="Martin F.M."/>
            <person name="Hacquard S."/>
        </authorList>
    </citation>
    <scope>NUCLEOTIDE SEQUENCE [LARGE SCALE GENOMIC DNA]</scope>
    <source>
        <strain evidence="9 10">MPI-SDFR-AT-0080</strain>
    </source>
</reference>
<gene>
    <name evidence="9" type="ORF">B0J12DRAFT_567512</name>
</gene>
<dbReference type="InterPro" id="IPR022596">
    <property type="entry name" value="GPR1/2/3_C"/>
</dbReference>
<feature type="compositionally biased region" description="Polar residues" evidence="5">
    <location>
        <begin position="280"/>
        <end position="289"/>
    </location>
</feature>
<keyword evidence="9" id="KW-0675">Receptor</keyword>
<evidence type="ECO:0000256" key="3">
    <source>
        <dbReference type="ARBA" id="ARBA00022989"/>
    </source>
</evidence>
<feature type="transmembrane region" description="Helical" evidence="6">
    <location>
        <begin position="12"/>
        <end position="32"/>
    </location>
</feature>
<feature type="transmembrane region" description="Helical" evidence="6">
    <location>
        <begin position="88"/>
        <end position="108"/>
    </location>
</feature>
<protein>
    <submittedName>
        <fullName evidence="9">G protein-coupled glucose receptor regulating Gpa2-domain-containing protein</fullName>
    </submittedName>
</protein>
<evidence type="ECO:0000256" key="6">
    <source>
        <dbReference type="SAM" id="Phobius"/>
    </source>
</evidence>
<evidence type="ECO:0000256" key="2">
    <source>
        <dbReference type="ARBA" id="ARBA00022692"/>
    </source>
</evidence>
<dbReference type="Gene3D" id="1.20.1070.10">
    <property type="entry name" value="Rhodopsin 7-helix transmembrane proteins"/>
    <property type="match status" value="1"/>
</dbReference>
<dbReference type="PANTHER" id="PTHR23112">
    <property type="entry name" value="G PROTEIN-COUPLED RECEPTOR 157-RELATED"/>
    <property type="match status" value="1"/>
</dbReference>
<dbReference type="PANTHER" id="PTHR23112:SF37">
    <property type="entry name" value="G PROTEIN-COUPLED RECEPTOR GPR1"/>
    <property type="match status" value="1"/>
</dbReference>
<dbReference type="Pfam" id="PF11970">
    <property type="entry name" value="GPR_Gpa2_C"/>
    <property type="match status" value="1"/>
</dbReference>
<evidence type="ECO:0000256" key="1">
    <source>
        <dbReference type="ARBA" id="ARBA00004141"/>
    </source>
</evidence>
<evidence type="ECO:0000256" key="5">
    <source>
        <dbReference type="SAM" id="MobiDB-lite"/>
    </source>
</evidence>
<dbReference type="SUPFAM" id="SSF81321">
    <property type="entry name" value="Family A G protein-coupled receptor-like"/>
    <property type="match status" value="1"/>
</dbReference>
<feature type="transmembrane region" description="Helical" evidence="6">
    <location>
        <begin position="171"/>
        <end position="190"/>
    </location>
</feature>
<keyword evidence="2 6" id="KW-0812">Transmembrane</keyword>
<dbReference type="EMBL" id="JAGTJR010000006">
    <property type="protein sequence ID" value="KAH7058925.1"/>
    <property type="molecule type" value="Genomic_DNA"/>
</dbReference>
<keyword evidence="4 6" id="KW-0472">Membrane</keyword>
<evidence type="ECO:0000259" key="7">
    <source>
        <dbReference type="Pfam" id="PF11710"/>
    </source>
</evidence>
<feature type="compositionally biased region" description="Low complexity" evidence="5">
    <location>
        <begin position="254"/>
        <end position="274"/>
    </location>
</feature>
<feature type="region of interest" description="Disordered" evidence="5">
    <location>
        <begin position="247"/>
        <end position="314"/>
    </location>
</feature>
<comment type="subcellular location">
    <subcellularLocation>
        <location evidence="1">Membrane</location>
        <topology evidence="1">Multi-pass membrane protein</topology>
    </subcellularLocation>
</comment>
<evidence type="ECO:0000259" key="8">
    <source>
        <dbReference type="Pfam" id="PF11970"/>
    </source>
</evidence>
<comment type="caution">
    <text evidence="9">The sequence shown here is derived from an EMBL/GenBank/DDBJ whole genome shotgun (WGS) entry which is preliminary data.</text>
</comment>
<feature type="transmembrane region" description="Helical" evidence="6">
    <location>
        <begin position="325"/>
        <end position="343"/>
    </location>
</feature>